<reference evidence="1 2" key="1">
    <citation type="submission" date="2019-07" db="EMBL/GenBank/DDBJ databases">
        <title>Whole genome shotgun sequence of Oceanobacillus sojae NBRC 105379.</title>
        <authorList>
            <person name="Hosoyama A."/>
            <person name="Uohara A."/>
            <person name="Ohji S."/>
            <person name="Ichikawa N."/>
        </authorList>
    </citation>
    <scope>NUCLEOTIDE SEQUENCE [LARGE SCALE GENOMIC DNA]</scope>
    <source>
        <strain evidence="1 2">NBRC 105379</strain>
    </source>
</reference>
<dbReference type="Proteomes" id="UP000321558">
    <property type="component" value="Unassembled WGS sequence"/>
</dbReference>
<gene>
    <name evidence="1" type="ORF">OSO01_33630</name>
</gene>
<evidence type="ECO:0000313" key="2">
    <source>
        <dbReference type="Proteomes" id="UP000321558"/>
    </source>
</evidence>
<protein>
    <submittedName>
        <fullName evidence="1">Uncharacterized protein</fullName>
    </submittedName>
</protein>
<proteinExistence type="predicted"/>
<name>A0A511ZME9_9BACI</name>
<keyword evidence="2" id="KW-1185">Reference proteome</keyword>
<sequence length="68" mass="7958">MILVQPNKNFLICRFYHIKFLSVGGATFRRAKEIYQISKGYNLFVPDSAYSNHLFLSSKTKDKNNKQK</sequence>
<comment type="caution">
    <text evidence="1">The sequence shown here is derived from an EMBL/GenBank/DDBJ whole genome shotgun (WGS) entry which is preliminary data.</text>
</comment>
<dbReference type="AlphaFoldDB" id="A0A511ZME9"/>
<organism evidence="1 2">
    <name type="scientific">Oceanobacillus sojae</name>
    <dbReference type="NCBI Taxonomy" id="582851"/>
    <lineage>
        <taxon>Bacteria</taxon>
        <taxon>Bacillati</taxon>
        <taxon>Bacillota</taxon>
        <taxon>Bacilli</taxon>
        <taxon>Bacillales</taxon>
        <taxon>Bacillaceae</taxon>
        <taxon>Oceanobacillus</taxon>
    </lineage>
</organism>
<accession>A0A511ZME9</accession>
<dbReference type="EMBL" id="BJYM01000014">
    <property type="protein sequence ID" value="GEN88624.1"/>
    <property type="molecule type" value="Genomic_DNA"/>
</dbReference>
<evidence type="ECO:0000313" key="1">
    <source>
        <dbReference type="EMBL" id="GEN88624.1"/>
    </source>
</evidence>